<gene>
    <name evidence="3" type="ORF">GGQ89_002632</name>
    <name evidence="4" type="ORF">JYA60_08120</name>
</gene>
<dbReference type="Gene3D" id="1.25.40.10">
    <property type="entry name" value="Tetratricopeptide repeat domain"/>
    <property type="match status" value="1"/>
</dbReference>
<comment type="caution">
    <text evidence="4">The sequence shown here is derived from an EMBL/GenBank/DDBJ whole genome shotgun (WGS) entry which is preliminary data.</text>
</comment>
<dbReference type="SUPFAM" id="SSF48452">
    <property type="entry name" value="TPR-like"/>
    <property type="match status" value="1"/>
</dbReference>
<dbReference type="Proteomes" id="UP000584663">
    <property type="component" value="Unassembled WGS sequence"/>
</dbReference>
<evidence type="ECO:0000313" key="5">
    <source>
        <dbReference type="Proteomes" id="UP000584663"/>
    </source>
</evidence>
<dbReference type="SUPFAM" id="SSF74653">
    <property type="entry name" value="TolA/TonB C-terminal domain"/>
    <property type="match status" value="1"/>
</dbReference>
<feature type="chain" id="PRO_5041370899" evidence="1">
    <location>
        <begin position="26"/>
        <end position="664"/>
    </location>
</feature>
<sequence>MKTSTNFVTATLAGLIVATGAAAMAQQAAPAPAPAPAQTMQQQYDAATALDAGQDPAAALAAWNRIVAQVKPGSRTWAIAMVRKGGAQFRLGQIDDAAAAIRAGLAVLPAKDPSLAEDRFAAHMKLGGIATASLDYADATAEYRKAAAESPDDIGRMAALLATVRTQTFTDPGEAQATLAQADALAPKLTLSKGDQAALEQARLRLAMNTGRLDEANRMAPKIVTLLGGMTLNKVDLRDVAARSDAAIAALLTHHEDSAREYMAYTGAGRSTKGSFRAASMMAPPECGGETDLKPEDVAVIQFSVGDDGTVFGVEPIYSSGGGAKGLAFARAVREWFWLPEELKELPPFFRYNVRLEMRCSTAYSRPAIGDAVNASFAEWLEKKGVAAPAKSGAVGADALTRQRAVLAAAEAQGQAPAILAAAAQMLENPTLGSDDRAALIAKAQPLAAASDMPAIAQLVFAIPAQEGRNRDWRGAGRYAAVMSPLLAQKPFAEDPQARAALRLWIADRTGEKYAGPYLQQVADDKGLDPRDPLRVGALIRLASAAKRQGDLALARQTFEKSGLAASQCATLDATPKAVSSPGSSAFPQEAQRWGFEGWARNQFDIGADGRVANVRTLVSYPPFIFSQAAEKTFTTMRYEKTYRPDGGLGCGASVSGIRFQLPK</sequence>
<dbReference type="GO" id="GO:0055085">
    <property type="term" value="P:transmembrane transport"/>
    <property type="evidence" value="ECO:0007669"/>
    <property type="project" value="InterPro"/>
</dbReference>
<dbReference type="EMBL" id="JACHNX010000010">
    <property type="protein sequence ID" value="MBB4610401.1"/>
    <property type="molecule type" value="Genomic_DNA"/>
</dbReference>
<evidence type="ECO:0000313" key="4">
    <source>
        <dbReference type="EMBL" id="MBN3558189.1"/>
    </source>
</evidence>
<evidence type="ECO:0000313" key="6">
    <source>
        <dbReference type="Proteomes" id="UP000704529"/>
    </source>
</evidence>
<dbReference type="Pfam" id="PF03544">
    <property type="entry name" value="TonB_C"/>
    <property type="match status" value="1"/>
</dbReference>
<dbReference type="PROSITE" id="PS52015">
    <property type="entry name" value="TONB_CTD"/>
    <property type="match status" value="1"/>
</dbReference>
<evidence type="ECO:0000256" key="1">
    <source>
        <dbReference type="SAM" id="SignalP"/>
    </source>
</evidence>
<reference evidence="3 5" key="1">
    <citation type="submission" date="2020-08" db="EMBL/GenBank/DDBJ databases">
        <title>Genomic Encyclopedia of Type Strains, Phase IV (KMG-IV): sequencing the most valuable type-strain genomes for metagenomic binning, comparative biology and taxonomic classification.</title>
        <authorList>
            <person name="Goeker M."/>
        </authorList>
    </citation>
    <scope>NUCLEOTIDE SEQUENCE [LARGE SCALE GENOMIC DNA]</scope>
    <source>
        <strain evidence="3 5">DSM 14562</strain>
    </source>
</reference>
<accession>A0AA40ZZV8</accession>
<dbReference type="InterPro" id="IPR011990">
    <property type="entry name" value="TPR-like_helical_dom_sf"/>
</dbReference>
<reference evidence="4" key="2">
    <citation type="submission" date="2021-01" db="EMBL/GenBank/DDBJ databases">
        <title>Genome Sequencing of Type Strains.</title>
        <authorList>
            <person name="Lemaire J.F."/>
            <person name="Inderbitzin P."/>
            <person name="Collins S.B."/>
            <person name="Wespe N."/>
            <person name="Knight-Connoni V."/>
        </authorList>
    </citation>
    <scope>NUCLEOTIDE SEQUENCE</scope>
    <source>
        <strain evidence="4">DSM 14562</strain>
    </source>
</reference>
<dbReference type="AlphaFoldDB" id="A0AA40ZZV8"/>
<feature type="domain" description="TonB C-terminal" evidence="2">
    <location>
        <begin position="572"/>
        <end position="664"/>
    </location>
</feature>
<keyword evidence="5" id="KW-1185">Reference proteome</keyword>
<dbReference type="Gene3D" id="3.30.2420.10">
    <property type="entry name" value="TonB"/>
    <property type="match status" value="1"/>
</dbReference>
<organism evidence="4 6">
    <name type="scientific">Sphingomonas yabuuchiae</name>
    <dbReference type="NCBI Taxonomy" id="172044"/>
    <lineage>
        <taxon>Bacteria</taxon>
        <taxon>Pseudomonadati</taxon>
        <taxon>Pseudomonadota</taxon>
        <taxon>Alphaproteobacteria</taxon>
        <taxon>Sphingomonadales</taxon>
        <taxon>Sphingomonadaceae</taxon>
        <taxon>Sphingomonas</taxon>
    </lineage>
</organism>
<name>A0AA40ZZV8_9SPHN</name>
<evidence type="ECO:0000259" key="2">
    <source>
        <dbReference type="PROSITE" id="PS52015"/>
    </source>
</evidence>
<dbReference type="InterPro" id="IPR037682">
    <property type="entry name" value="TonB_C"/>
</dbReference>
<dbReference type="EMBL" id="JAFHKU010000125">
    <property type="protein sequence ID" value="MBN3558189.1"/>
    <property type="molecule type" value="Genomic_DNA"/>
</dbReference>
<dbReference type="Proteomes" id="UP000704529">
    <property type="component" value="Unassembled WGS sequence"/>
</dbReference>
<protein>
    <submittedName>
        <fullName evidence="4">Energy transducer TonB</fullName>
    </submittedName>
</protein>
<evidence type="ECO:0000313" key="3">
    <source>
        <dbReference type="EMBL" id="MBB4610401.1"/>
    </source>
</evidence>
<dbReference type="RefSeq" id="WP_184106101.1">
    <property type="nucleotide sequence ID" value="NZ_JACHNX010000010.1"/>
</dbReference>
<proteinExistence type="predicted"/>
<keyword evidence="1" id="KW-0732">Signal</keyword>
<feature type="signal peptide" evidence="1">
    <location>
        <begin position="1"/>
        <end position="25"/>
    </location>
</feature>